<organism evidence="11 12">
    <name type="scientific">Batrachochytrium salamandrivorans</name>
    <dbReference type="NCBI Taxonomy" id="1357716"/>
    <lineage>
        <taxon>Eukaryota</taxon>
        <taxon>Fungi</taxon>
        <taxon>Fungi incertae sedis</taxon>
        <taxon>Chytridiomycota</taxon>
        <taxon>Chytridiomycota incertae sedis</taxon>
        <taxon>Chytridiomycetes</taxon>
        <taxon>Rhizophydiales</taxon>
        <taxon>Rhizophydiales incertae sedis</taxon>
        <taxon>Batrachochytrium</taxon>
    </lineage>
</organism>
<comment type="subcellular location">
    <subcellularLocation>
        <location evidence="1">Endoplasmic reticulum membrane</location>
        <topology evidence="1">Multi-pass membrane protein</topology>
    </subcellularLocation>
</comment>
<feature type="transmembrane region" description="Helical" evidence="10">
    <location>
        <begin position="54"/>
        <end position="73"/>
    </location>
</feature>
<evidence type="ECO:0000256" key="9">
    <source>
        <dbReference type="ARBA" id="ARBA00023136"/>
    </source>
</evidence>
<evidence type="ECO:0000256" key="4">
    <source>
        <dbReference type="ARBA" id="ARBA00022679"/>
    </source>
</evidence>
<keyword evidence="6" id="KW-0418">Kinase</keyword>
<feature type="transmembrane region" description="Helical" evidence="10">
    <location>
        <begin position="154"/>
        <end position="174"/>
    </location>
</feature>
<evidence type="ECO:0000256" key="2">
    <source>
        <dbReference type="ARBA" id="ARBA00010794"/>
    </source>
</evidence>
<dbReference type="EMBL" id="JAFCIX010000051">
    <property type="protein sequence ID" value="KAH6600008.1"/>
    <property type="molecule type" value="Genomic_DNA"/>
</dbReference>
<keyword evidence="5 10" id="KW-0812">Transmembrane</keyword>
<evidence type="ECO:0000256" key="8">
    <source>
        <dbReference type="ARBA" id="ARBA00022989"/>
    </source>
</evidence>
<feature type="transmembrane region" description="Helical" evidence="10">
    <location>
        <begin position="24"/>
        <end position="42"/>
    </location>
</feature>
<protein>
    <recommendedName>
        <fullName evidence="3">dolichol kinase</fullName>
        <ecNumber evidence="3">2.7.1.108</ecNumber>
    </recommendedName>
</protein>
<evidence type="ECO:0000313" key="12">
    <source>
        <dbReference type="Proteomes" id="UP001648503"/>
    </source>
</evidence>
<keyword evidence="12" id="KW-1185">Reference proteome</keyword>
<feature type="transmembrane region" description="Helical" evidence="10">
    <location>
        <begin position="230"/>
        <end position="249"/>
    </location>
</feature>
<accession>A0ABQ8FKT3</accession>
<feature type="transmembrane region" description="Helical" evidence="10">
    <location>
        <begin position="349"/>
        <end position="371"/>
    </location>
</feature>
<dbReference type="Proteomes" id="UP001648503">
    <property type="component" value="Unassembled WGS sequence"/>
</dbReference>
<evidence type="ECO:0000256" key="3">
    <source>
        <dbReference type="ARBA" id="ARBA00012132"/>
    </source>
</evidence>
<comment type="caution">
    <text evidence="11">The sequence shown here is derived from an EMBL/GenBank/DDBJ whole genome shotgun (WGS) entry which is preliminary data.</text>
</comment>
<dbReference type="InterPro" id="IPR032974">
    <property type="entry name" value="Polypren_kinase"/>
</dbReference>
<dbReference type="PANTHER" id="PTHR13205">
    <property type="entry name" value="TRANSMEMBRANE PROTEIN 15-RELATED"/>
    <property type="match status" value="1"/>
</dbReference>
<evidence type="ECO:0000313" key="11">
    <source>
        <dbReference type="EMBL" id="KAH6600008.1"/>
    </source>
</evidence>
<feature type="transmembrane region" description="Helical" evidence="10">
    <location>
        <begin position="471"/>
        <end position="487"/>
    </location>
</feature>
<feature type="transmembrane region" description="Helical" evidence="10">
    <location>
        <begin position="269"/>
        <end position="284"/>
    </location>
</feature>
<name>A0ABQ8FKT3_9FUNG</name>
<evidence type="ECO:0000256" key="7">
    <source>
        <dbReference type="ARBA" id="ARBA00022824"/>
    </source>
</evidence>
<dbReference type="EC" id="2.7.1.108" evidence="3"/>
<keyword evidence="7" id="KW-0256">Endoplasmic reticulum</keyword>
<evidence type="ECO:0000256" key="6">
    <source>
        <dbReference type="ARBA" id="ARBA00022777"/>
    </source>
</evidence>
<evidence type="ECO:0000256" key="5">
    <source>
        <dbReference type="ARBA" id="ARBA00022692"/>
    </source>
</evidence>
<feature type="transmembrane region" description="Helical" evidence="10">
    <location>
        <begin position="377"/>
        <end position="396"/>
    </location>
</feature>
<proteinExistence type="inferred from homology"/>
<comment type="similarity">
    <text evidence="2">Belongs to the polyprenol kinase family.</text>
</comment>
<keyword evidence="8 10" id="KW-1133">Transmembrane helix</keyword>
<feature type="transmembrane region" description="Helical" evidence="10">
    <location>
        <begin position="417"/>
        <end position="436"/>
    </location>
</feature>
<feature type="transmembrane region" description="Helical" evidence="10">
    <location>
        <begin position="94"/>
        <end position="113"/>
    </location>
</feature>
<reference evidence="11 12" key="1">
    <citation type="submission" date="2021-02" db="EMBL/GenBank/DDBJ databases">
        <title>Variation within the Batrachochytrium salamandrivorans European outbreak.</title>
        <authorList>
            <person name="Kelly M."/>
            <person name="Pasmans F."/>
            <person name="Shea T.P."/>
            <person name="Munoz J.F."/>
            <person name="Carranza S."/>
            <person name="Cuomo C.A."/>
            <person name="Martel A."/>
        </authorList>
    </citation>
    <scope>NUCLEOTIDE SEQUENCE [LARGE SCALE GENOMIC DNA]</scope>
    <source>
        <strain evidence="11 12">AMFP18/2</strain>
    </source>
</reference>
<sequence>MRQAETERVKCVALQRHGLRPAEIAETILLAMPCLASAYALHHTTVAGSDTLSVEAICLVVGVAVAGFLGCSARLDARLGHDKTIYRSTAGHGITIGITLVPLTASLITLLIARPDWEQASYWESVNSGRVVYNIHVDILAASRYDLRDAITCWYVAESLIGILGYPFLSRARAAQEKQHGGPMHIIYSLLFITISAGVVFLAVEPWAWLAMGSEPFTWTLGYILDRSTWRPYLIIYWVALISGAIKLASTWISNASSLPAHINFRRKYFHAIALLLFVPGYILEPELMHLSFSVAMGMLIYIEYVRIYHVGPVLTETMDRFVHQFMDARDQSVTLAIDDSRKGGINRVVVISHLSLLIGCAVPVWLVSIISSIDSIPYVLGLAGVLSLGVGDSLASIVGKSYGRTRWYMRGKTVEGTIGFVTGLWSAMYIVHLYVDSSGYSHDSISSRSMVVAAVFTGLLEAFSEQNDNLVVPLYLFSVLSLTLVWKL</sequence>
<evidence type="ECO:0000256" key="10">
    <source>
        <dbReference type="SAM" id="Phobius"/>
    </source>
</evidence>
<feature type="transmembrane region" description="Helical" evidence="10">
    <location>
        <begin position="186"/>
        <end position="210"/>
    </location>
</feature>
<dbReference type="PANTHER" id="PTHR13205:SF15">
    <property type="entry name" value="DOLICHOL KINASE"/>
    <property type="match status" value="1"/>
</dbReference>
<evidence type="ECO:0000256" key="1">
    <source>
        <dbReference type="ARBA" id="ARBA00004477"/>
    </source>
</evidence>
<gene>
    <name evidence="11" type="ORF">BASA50_002596</name>
</gene>
<feature type="transmembrane region" description="Helical" evidence="10">
    <location>
        <begin position="290"/>
        <end position="309"/>
    </location>
</feature>
<keyword evidence="9 10" id="KW-0472">Membrane</keyword>
<keyword evidence="4" id="KW-0808">Transferase</keyword>